<evidence type="ECO:0000313" key="2">
    <source>
        <dbReference type="EMBL" id="SHN58490.1"/>
    </source>
</evidence>
<dbReference type="InterPro" id="IPR005562">
    <property type="entry name" value="SpoVA"/>
</dbReference>
<keyword evidence="3" id="KW-1185">Reference proteome</keyword>
<keyword evidence="1" id="KW-0472">Membrane</keyword>
<evidence type="ECO:0000313" key="3">
    <source>
        <dbReference type="Proteomes" id="UP000184010"/>
    </source>
</evidence>
<keyword evidence="1" id="KW-1133">Transmembrane helix</keyword>
<feature type="transmembrane region" description="Helical" evidence="1">
    <location>
        <begin position="7"/>
        <end position="28"/>
    </location>
</feature>
<dbReference type="Proteomes" id="UP000184010">
    <property type="component" value="Unassembled WGS sequence"/>
</dbReference>
<dbReference type="Pfam" id="PF03862">
    <property type="entry name" value="SpoVAC_SpoVAEB"/>
    <property type="match status" value="1"/>
</dbReference>
<protein>
    <submittedName>
        <fullName evidence="2">SpoVA protein</fullName>
    </submittedName>
</protein>
<keyword evidence="1" id="KW-0812">Transmembrane</keyword>
<sequence length="131" mass="12809">MDAVKKLAGAFIVGGIFGLMGQLLMVLIGGVLGPGYGPELVGPLVLGVMGIIGGVLFACGLYQKIEKVGGFGAIMPFCGLAAAVAGAICGIRGSGAPLGKAIVNGLKPFVIFVVIVVVVSALIGAGVTLIA</sequence>
<accession>A0A1M7SJA1</accession>
<name>A0A1M7SJA1_9FIRM</name>
<gene>
    <name evidence="2" type="ORF">SAMN02745215_00933</name>
</gene>
<feature type="transmembrane region" description="Helical" evidence="1">
    <location>
        <begin position="40"/>
        <end position="61"/>
    </location>
</feature>
<proteinExistence type="predicted"/>
<dbReference type="RefSeq" id="WP_072771490.1">
    <property type="nucleotide sequence ID" value="NZ_FRDN01000004.1"/>
</dbReference>
<reference evidence="3" key="1">
    <citation type="submission" date="2016-12" db="EMBL/GenBank/DDBJ databases">
        <authorList>
            <person name="Varghese N."/>
            <person name="Submissions S."/>
        </authorList>
    </citation>
    <scope>NUCLEOTIDE SEQUENCE [LARGE SCALE GENOMIC DNA]</scope>
    <source>
        <strain evidence="3">DSM 11544</strain>
    </source>
</reference>
<dbReference type="EMBL" id="FRDN01000004">
    <property type="protein sequence ID" value="SHN58490.1"/>
    <property type="molecule type" value="Genomic_DNA"/>
</dbReference>
<evidence type="ECO:0000256" key="1">
    <source>
        <dbReference type="SAM" id="Phobius"/>
    </source>
</evidence>
<organism evidence="2 3">
    <name type="scientific">Desulfitobacterium chlororespirans DSM 11544</name>
    <dbReference type="NCBI Taxonomy" id="1121395"/>
    <lineage>
        <taxon>Bacteria</taxon>
        <taxon>Bacillati</taxon>
        <taxon>Bacillota</taxon>
        <taxon>Clostridia</taxon>
        <taxon>Eubacteriales</taxon>
        <taxon>Desulfitobacteriaceae</taxon>
        <taxon>Desulfitobacterium</taxon>
    </lineage>
</organism>
<dbReference type="AlphaFoldDB" id="A0A1M7SJA1"/>
<feature type="transmembrane region" description="Helical" evidence="1">
    <location>
        <begin position="108"/>
        <end position="130"/>
    </location>
</feature>
<feature type="transmembrane region" description="Helical" evidence="1">
    <location>
        <begin position="68"/>
        <end position="88"/>
    </location>
</feature>
<dbReference type="STRING" id="1121395.SAMN02745215_00933"/>